<dbReference type="PANTHER" id="PTHR43711:SF1">
    <property type="entry name" value="HISTIDINE KINASE 1"/>
    <property type="match status" value="1"/>
</dbReference>
<dbReference type="NCBIfam" id="TIGR00229">
    <property type="entry name" value="sensory_box"/>
    <property type="match status" value="1"/>
</dbReference>
<keyword evidence="7" id="KW-0547">Nucleotide-binding</keyword>
<feature type="domain" description="Histidine kinase" evidence="12">
    <location>
        <begin position="166"/>
        <end position="385"/>
    </location>
</feature>
<keyword evidence="8" id="KW-0418">Kinase</keyword>
<evidence type="ECO:0000256" key="5">
    <source>
        <dbReference type="ARBA" id="ARBA00022553"/>
    </source>
</evidence>
<evidence type="ECO:0000256" key="3">
    <source>
        <dbReference type="ARBA" id="ARBA00012438"/>
    </source>
</evidence>
<dbReference type="AlphaFoldDB" id="A0A3B0ZJV2"/>
<evidence type="ECO:0000256" key="2">
    <source>
        <dbReference type="ARBA" id="ARBA00004236"/>
    </source>
</evidence>
<dbReference type="SUPFAM" id="SSF55874">
    <property type="entry name" value="ATPase domain of HSP90 chaperone/DNA topoisomerase II/histidine kinase"/>
    <property type="match status" value="1"/>
</dbReference>
<dbReference type="EMBL" id="UOFL01000222">
    <property type="protein sequence ID" value="VAW81594.1"/>
    <property type="molecule type" value="Genomic_DNA"/>
</dbReference>
<organism evidence="14">
    <name type="scientific">hydrothermal vent metagenome</name>
    <dbReference type="NCBI Taxonomy" id="652676"/>
    <lineage>
        <taxon>unclassified sequences</taxon>
        <taxon>metagenomes</taxon>
        <taxon>ecological metagenomes</taxon>
    </lineage>
</organism>
<dbReference type="InterPro" id="IPR003661">
    <property type="entry name" value="HisK_dim/P_dom"/>
</dbReference>
<evidence type="ECO:0000256" key="8">
    <source>
        <dbReference type="ARBA" id="ARBA00022777"/>
    </source>
</evidence>
<dbReference type="InterPro" id="IPR050736">
    <property type="entry name" value="Sensor_HK_Regulatory"/>
</dbReference>
<dbReference type="EC" id="2.7.13.3" evidence="3"/>
<dbReference type="Gene3D" id="3.30.565.10">
    <property type="entry name" value="Histidine kinase-like ATPase, C-terminal domain"/>
    <property type="match status" value="1"/>
</dbReference>
<dbReference type="SUPFAM" id="SSF47384">
    <property type="entry name" value="Homodimeric domain of signal transducing histidine kinase"/>
    <property type="match status" value="1"/>
</dbReference>
<evidence type="ECO:0000256" key="1">
    <source>
        <dbReference type="ARBA" id="ARBA00000085"/>
    </source>
</evidence>
<dbReference type="FunFam" id="3.30.565.10:FF:000023">
    <property type="entry name" value="PAS domain-containing sensor histidine kinase"/>
    <property type="match status" value="1"/>
</dbReference>
<name>A0A3B0ZJV2_9ZZZZ</name>
<comment type="catalytic activity">
    <reaction evidence="1">
        <text>ATP + protein L-histidine = ADP + protein N-phospho-L-histidine.</text>
        <dbReference type="EC" id="2.7.13.3"/>
    </reaction>
</comment>
<dbReference type="SUPFAM" id="SSF55785">
    <property type="entry name" value="PYP-like sensor domain (PAS domain)"/>
    <property type="match status" value="1"/>
</dbReference>
<dbReference type="InterPro" id="IPR003594">
    <property type="entry name" value="HATPase_dom"/>
</dbReference>
<dbReference type="Pfam" id="PF02518">
    <property type="entry name" value="HATPase_c"/>
    <property type="match status" value="1"/>
</dbReference>
<dbReference type="CDD" id="cd00082">
    <property type="entry name" value="HisKA"/>
    <property type="match status" value="1"/>
</dbReference>
<gene>
    <name evidence="14" type="ORF">MNBD_GAMMA12-688</name>
</gene>
<keyword evidence="4" id="KW-1003">Cell membrane</keyword>
<dbReference type="Gene3D" id="3.30.450.20">
    <property type="entry name" value="PAS domain"/>
    <property type="match status" value="1"/>
</dbReference>
<dbReference type="PROSITE" id="PS50109">
    <property type="entry name" value="HIS_KIN"/>
    <property type="match status" value="1"/>
</dbReference>
<dbReference type="InterPro" id="IPR036890">
    <property type="entry name" value="HATPase_C_sf"/>
</dbReference>
<dbReference type="SMART" id="SM00091">
    <property type="entry name" value="PAS"/>
    <property type="match status" value="1"/>
</dbReference>
<keyword evidence="9" id="KW-0067">ATP-binding</keyword>
<dbReference type="GO" id="GO:0005886">
    <property type="term" value="C:plasma membrane"/>
    <property type="evidence" value="ECO:0007669"/>
    <property type="project" value="UniProtKB-SubCell"/>
</dbReference>
<dbReference type="PROSITE" id="PS50112">
    <property type="entry name" value="PAS"/>
    <property type="match status" value="1"/>
</dbReference>
<dbReference type="Pfam" id="PF00512">
    <property type="entry name" value="HisKA"/>
    <property type="match status" value="1"/>
</dbReference>
<reference evidence="14" key="1">
    <citation type="submission" date="2018-06" db="EMBL/GenBank/DDBJ databases">
        <authorList>
            <person name="Zhirakovskaya E."/>
        </authorList>
    </citation>
    <scope>NUCLEOTIDE SEQUENCE</scope>
</reference>
<protein>
    <recommendedName>
        <fullName evidence="3">histidine kinase</fullName>
        <ecNumber evidence="3">2.7.13.3</ecNumber>
    </recommendedName>
</protein>
<dbReference type="InterPro" id="IPR005467">
    <property type="entry name" value="His_kinase_dom"/>
</dbReference>
<evidence type="ECO:0000256" key="11">
    <source>
        <dbReference type="ARBA" id="ARBA00023136"/>
    </source>
</evidence>
<dbReference type="GO" id="GO:0000155">
    <property type="term" value="F:phosphorelay sensor kinase activity"/>
    <property type="evidence" value="ECO:0007669"/>
    <property type="project" value="InterPro"/>
</dbReference>
<feature type="domain" description="PAS" evidence="13">
    <location>
        <begin position="10"/>
        <end position="80"/>
    </location>
</feature>
<dbReference type="InterPro" id="IPR000014">
    <property type="entry name" value="PAS"/>
</dbReference>
<evidence type="ECO:0000313" key="14">
    <source>
        <dbReference type="EMBL" id="VAW81594.1"/>
    </source>
</evidence>
<dbReference type="Gene3D" id="1.10.287.130">
    <property type="match status" value="1"/>
</dbReference>
<dbReference type="Pfam" id="PF13426">
    <property type="entry name" value="PAS_9"/>
    <property type="match status" value="1"/>
</dbReference>
<proteinExistence type="predicted"/>
<evidence type="ECO:0000256" key="4">
    <source>
        <dbReference type="ARBA" id="ARBA00022475"/>
    </source>
</evidence>
<dbReference type="InterPro" id="IPR036097">
    <property type="entry name" value="HisK_dim/P_sf"/>
</dbReference>
<dbReference type="GO" id="GO:0005524">
    <property type="term" value="F:ATP binding"/>
    <property type="evidence" value="ECO:0007669"/>
    <property type="project" value="UniProtKB-KW"/>
</dbReference>
<sequence length="393" mass="43594">MNNGHTLNLNSDILTSVIDQTVHGLVLVNHNNEIQYWNHWMSKKSGLNPDQVIGRNLKDIFKDSNLTRITQSITNALTKGHSSSLSESFTCFNLALFRDKRHSIKIIPQITVSPLQPDLQLCLIQITDVFTSATRERMLKSIANEAHIGKAAAENLSQLKSNFVSTVSHELRTPLTSILGTLGLLNGQVLGPLNSEQLKLLSVAHQNSELLLNLINNILDIDKIESGTIDFNFSKISINELLEKAISGIQGYGEKVNIKFTLLTSKEDYFIFADSDKLMQVLNNLLSNAAKFSQPEQTVSLYYTPGKHTLRIFVKDDGKGIPDSFKHSIYNKFTQLESQDNRNSNGTGLGLAIAKLIVNKHNGTIDFDSTLGKGTTFYIDIPLASAQNRKKTA</sequence>
<dbReference type="InterPro" id="IPR035965">
    <property type="entry name" value="PAS-like_dom_sf"/>
</dbReference>
<evidence type="ECO:0000256" key="6">
    <source>
        <dbReference type="ARBA" id="ARBA00022679"/>
    </source>
</evidence>
<evidence type="ECO:0000256" key="10">
    <source>
        <dbReference type="ARBA" id="ARBA00023012"/>
    </source>
</evidence>
<dbReference type="PANTHER" id="PTHR43711">
    <property type="entry name" value="TWO-COMPONENT HISTIDINE KINASE"/>
    <property type="match status" value="1"/>
</dbReference>
<dbReference type="CDD" id="cd00075">
    <property type="entry name" value="HATPase"/>
    <property type="match status" value="1"/>
</dbReference>
<dbReference type="SMART" id="SM00388">
    <property type="entry name" value="HisKA"/>
    <property type="match status" value="1"/>
</dbReference>
<dbReference type="SMART" id="SM00387">
    <property type="entry name" value="HATPase_c"/>
    <property type="match status" value="1"/>
</dbReference>
<evidence type="ECO:0000259" key="12">
    <source>
        <dbReference type="PROSITE" id="PS50109"/>
    </source>
</evidence>
<keyword evidence="11" id="KW-0472">Membrane</keyword>
<dbReference type="PRINTS" id="PR00344">
    <property type="entry name" value="BCTRLSENSOR"/>
</dbReference>
<evidence type="ECO:0000256" key="7">
    <source>
        <dbReference type="ARBA" id="ARBA00022741"/>
    </source>
</evidence>
<dbReference type="CDD" id="cd00130">
    <property type="entry name" value="PAS"/>
    <property type="match status" value="1"/>
</dbReference>
<keyword evidence="10" id="KW-0902">Two-component regulatory system</keyword>
<keyword evidence="5" id="KW-0597">Phosphoprotein</keyword>
<accession>A0A3B0ZJV2</accession>
<evidence type="ECO:0000256" key="9">
    <source>
        <dbReference type="ARBA" id="ARBA00022840"/>
    </source>
</evidence>
<keyword evidence="6" id="KW-0808">Transferase</keyword>
<dbReference type="InterPro" id="IPR004358">
    <property type="entry name" value="Sig_transdc_His_kin-like_C"/>
</dbReference>
<evidence type="ECO:0000259" key="13">
    <source>
        <dbReference type="PROSITE" id="PS50112"/>
    </source>
</evidence>
<comment type="subcellular location">
    <subcellularLocation>
        <location evidence="2">Cell membrane</location>
    </subcellularLocation>
</comment>